<keyword evidence="7 8" id="KW-0131">Cell cycle</keyword>
<comment type="subcellular location">
    <subcellularLocation>
        <location evidence="8">Cell membrane</location>
        <topology evidence="8">Single-pass type II membrane protein</topology>
    </subcellularLocation>
    <subcellularLocation>
        <location evidence="1">Membrane</location>
    </subcellularLocation>
    <text evidence="8">Localizes to the division septum.</text>
</comment>
<evidence type="ECO:0000256" key="4">
    <source>
        <dbReference type="ARBA" id="ARBA00022692"/>
    </source>
</evidence>
<feature type="region of interest" description="Disordered" evidence="9">
    <location>
        <begin position="295"/>
        <end position="338"/>
    </location>
</feature>
<evidence type="ECO:0000256" key="1">
    <source>
        <dbReference type="ARBA" id="ARBA00004370"/>
    </source>
</evidence>
<keyword evidence="2 8" id="KW-1003">Cell membrane</keyword>
<evidence type="ECO:0000256" key="9">
    <source>
        <dbReference type="SAM" id="MobiDB-lite"/>
    </source>
</evidence>
<feature type="domain" description="POTRA" evidence="10">
    <location>
        <begin position="96"/>
        <end position="167"/>
    </location>
</feature>
<evidence type="ECO:0000256" key="2">
    <source>
        <dbReference type="ARBA" id="ARBA00022475"/>
    </source>
</evidence>
<evidence type="ECO:0000259" key="10">
    <source>
        <dbReference type="PROSITE" id="PS51779"/>
    </source>
</evidence>
<protein>
    <recommendedName>
        <fullName evidence="8">Cell division protein DivIB</fullName>
    </recommendedName>
</protein>
<organism evidence="11 12">
    <name type="scientific">Pediococcus claussenii (strain ATCC BAA-344 / DSM 14800 / JCM 18046 / KCTC 3811 / LMG 21948 / P06)</name>
    <dbReference type="NCBI Taxonomy" id="701521"/>
    <lineage>
        <taxon>Bacteria</taxon>
        <taxon>Bacillati</taxon>
        <taxon>Bacillota</taxon>
        <taxon>Bacilli</taxon>
        <taxon>Lactobacillales</taxon>
        <taxon>Lactobacillaceae</taxon>
        <taxon>Pediococcus</taxon>
    </lineage>
</organism>
<gene>
    <name evidence="11" type="primary">ftsQ</name>
    <name evidence="8" type="synonym">divIB</name>
    <name evidence="11" type="ordered locus">PECL_807</name>
</gene>
<dbReference type="EMBL" id="CP003137">
    <property type="protein sequence ID" value="AEV95080.1"/>
    <property type="molecule type" value="Genomic_DNA"/>
</dbReference>
<feature type="transmembrane region" description="Helical" evidence="8">
    <location>
        <begin position="70"/>
        <end position="92"/>
    </location>
</feature>
<comment type="similarity">
    <text evidence="8">Belongs to the FtsQ/DivIB family. DivIB subfamily.</text>
</comment>
<keyword evidence="3 8" id="KW-0132">Cell division</keyword>
<dbReference type="HAMAP" id="MF_00912">
    <property type="entry name" value="DivIB"/>
    <property type="match status" value="1"/>
</dbReference>
<evidence type="ECO:0000313" key="11">
    <source>
        <dbReference type="EMBL" id="AEV95080.1"/>
    </source>
</evidence>
<comment type="function">
    <text evidence="8">Cell division protein that may be involved in stabilizing or promoting the assembly of the division complex.</text>
</comment>
<sequence>MAKKKKLDDLSPWAKYQKEHNRNSFGKVKRSEIKKSNKNKKYSTSQINDHLQKWFANVVNWFKNIHLLEFNVISVSLIVMMSLVVIGGIYLATPFSRVRTVSVVGNKRVSDSAILKKSGIKKNQLLVTDLWNRSKTESKIKKGFSDIEKVSLINGKNNRIQIRITENAVMGYVVRNGLYYTVKQDGTMVGKHQTQPSGNYPIFRNFKQNENLNKFLRKYSSIPNSVQNSISEVDFSPTKTIPNRIQLYMNDGNEVYAIIDTFDKKMKYYPEISASMKNKGIINFEVGAYSYPFSMKDEENNSNDSSTTTVKKKNKTKESKSATNKKDISQSKSTQKSF</sequence>
<dbReference type="GO" id="GO:0032153">
    <property type="term" value="C:cell division site"/>
    <property type="evidence" value="ECO:0007669"/>
    <property type="project" value="UniProtKB-UniRule"/>
</dbReference>
<dbReference type="PANTHER" id="PTHR37820:SF1">
    <property type="entry name" value="CELL DIVISION PROTEIN FTSQ"/>
    <property type="match status" value="1"/>
</dbReference>
<dbReference type="STRING" id="701521.PECL_807"/>
<dbReference type="InterPro" id="IPR005548">
    <property type="entry name" value="Cell_div_FtsQ/DivIB_C"/>
</dbReference>
<dbReference type="InterPro" id="IPR034746">
    <property type="entry name" value="POTRA"/>
</dbReference>
<dbReference type="GO" id="GO:0005886">
    <property type="term" value="C:plasma membrane"/>
    <property type="evidence" value="ECO:0007669"/>
    <property type="project" value="UniProtKB-SubCell"/>
</dbReference>
<reference evidence="11 12" key="1">
    <citation type="journal article" date="2012" name="J. Bacteriol.">
        <title>Complete Genome Sequence of the Beer Spoilage Organism Pediococcus claussenii ATCC BAA-344T.</title>
        <authorList>
            <person name="Pittet V."/>
            <person name="Abegunde T."/>
            <person name="Marfleet T."/>
            <person name="Haakensen M."/>
            <person name="Morrow K."/>
            <person name="Jayaprakash T."/>
            <person name="Schroeder K."/>
            <person name="Trost B."/>
            <person name="Byrns S."/>
            <person name="Bergsveinson J."/>
            <person name="Kusalik A."/>
            <person name="Ziola B."/>
        </authorList>
    </citation>
    <scope>NUCLEOTIDE SEQUENCE [LARGE SCALE GENOMIC DNA]</scope>
    <source>
        <strain evidence="11 12">ATCC BAA-344</strain>
    </source>
</reference>
<proteinExistence type="inferred from homology"/>
<dbReference type="InterPro" id="IPR026580">
    <property type="entry name" value="DivIB"/>
</dbReference>
<evidence type="ECO:0000256" key="5">
    <source>
        <dbReference type="ARBA" id="ARBA00022989"/>
    </source>
</evidence>
<dbReference type="Pfam" id="PF08478">
    <property type="entry name" value="POTRA_1"/>
    <property type="match status" value="1"/>
</dbReference>
<accession>G8PCU5</accession>
<feature type="region of interest" description="Disordered" evidence="9">
    <location>
        <begin position="1"/>
        <end position="44"/>
    </location>
</feature>
<dbReference type="Gene3D" id="3.40.50.10960">
    <property type="match status" value="1"/>
</dbReference>
<evidence type="ECO:0000256" key="3">
    <source>
        <dbReference type="ARBA" id="ARBA00022618"/>
    </source>
</evidence>
<keyword evidence="4 8" id="KW-0812">Transmembrane</keyword>
<keyword evidence="12" id="KW-1185">Reference proteome</keyword>
<evidence type="ECO:0000256" key="7">
    <source>
        <dbReference type="ARBA" id="ARBA00023306"/>
    </source>
</evidence>
<dbReference type="PROSITE" id="PS51779">
    <property type="entry name" value="POTRA"/>
    <property type="match status" value="1"/>
</dbReference>
<dbReference type="HOGENOM" id="CLU_046278_0_1_9"/>
<evidence type="ECO:0000256" key="6">
    <source>
        <dbReference type="ARBA" id="ARBA00023136"/>
    </source>
</evidence>
<dbReference type="GO" id="GO:0043093">
    <property type="term" value="P:FtsZ-dependent cytokinesis"/>
    <property type="evidence" value="ECO:0007669"/>
    <property type="project" value="UniProtKB-UniRule"/>
</dbReference>
<keyword evidence="6 8" id="KW-0472">Membrane</keyword>
<dbReference type="Pfam" id="PF03799">
    <property type="entry name" value="FtsQ_DivIB_C"/>
    <property type="match status" value="1"/>
</dbReference>
<dbReference type="PATRIC" id="fig|701521.8.peg.759"/>
<dbReference type="RefSeq" id="WP_014215277.1">
    <property type="nucleotide sequence ID" value="NC_016605.1"/>
</dbReference>
<dbReference type="AlphaFoldDB" id="G8PCU5"/>
<dbReference type="InterPro" id="IPR050487">
    <property type="entry name" value="FtsQ_DivIB"/>
</dbReference>
<keyword evidence="5 8" id="KW-1133">Transmembrane helix</keyword>
<feature type="compositionally biased region" description="Basic and acidic residues" evidence="9">
    <location>
        <begin position="316"/>
        <end position="329"/>
    </location>
</feature>
<dbReference type="PANTHER" id="PTHR37820">
    <property type="entry name" value="CELL DIVISION PROTEIN DIVIB"/>
    <property type="match status" value="1"/>
</dbReference>
<dbReference type="Proteomes" id="UP000005444">
    <property type="component" value="Chromosome"/>
</dbReference>
<name>G8PCU5_PEDCP</name>
<dbReference type="InterPro" id="IPR013685">
    <property type="entry name" value="POTRA_FtsQ_type"/>
</dbReference>
<dbReference type="eggNOG" id="COG1589">
    <property type="taxonomic scope" value="Bacteria"/>
</dbReference>
<dbReference type="KEGG" id="pce:PECL_807"/>
<evidence type="ECO:0000313" key="12">
    <source>
        <dbReference type="Proteomes" id="UP000005444"/>
    </source>
</evidence>
<evidence type="ECO:0000256" key="8">
    <source>
        <dbReference type="HAMAP-Rule" id="MF_00912"/>
    </source>
</evidence>